<keyword evidence="2" id="KW-0004">4Fe-4S</keyword>
<dbReference type="PANTHER" id="PTHR30176">
    <property type="entry name" value="FERREDOXIN-TYPE PROTEIN NAPH"/>
    <property type="match status" value="1"/>
</dbReference>
<dbReference type="AlphaFoldDB" id="A0AB33J263"/>
<dbReference type="GO" id="GO:0046872">
    <property type="term" value="F:metal ion binding"/>
    <property type="evidence" value="ECO:0007669"/>
    <property type="project" value="UniProtKB-KW"/>
</dbReference>
<dbReference type="Pfam" id="PF04205">
    <property type="entry name" value="FMN_bind"/>
    <property type="match status" value="1"/>
</dbReference>
<sequence>MNAKRLQHILMFVTCLVVLLAVAARRDGKLLGHALSSDNRQQVKATTATPLQQLQDGTYVINTTLLGKDILGYGGPVPLEIYMKEGKIQKVNALRNSESEDFFAEASSLLTRWNGKTPKEALTMKVDGVSGATYSSRAIIANMRLGLQYADKNTSQPSVWEKMGLSWKYAAGLIVVLMGAILPLFFRNKRYRTLQLILNVIVLGFWSGTFISYSLITGYLANGVNLWTSLIPLIMLITAFIYPFFGKKNYYCNNICPCGSMQDLAGKLTHRKWKMSQQTVKRLTLFRQLLWACLMAIMLVGVGFSWMDYELFSAFILQSASWVVLALAVVFFVLAIFVPRPYCRFVCPTGTLFKLAEGKK</sequence>
<dbReference type="InterPro" id="IPR007329">
    <property type="entry name" value="FMN-bd"/>
</dbReference>
<keyword evidence="5" id="KW-0408">Iron</keyword>
<feature type="transmembrane region" description="Helical" evidence="7">
    <location>
        <begin position="226"/>
        <end position="245"/>
    </location>
</feature>
<protein>
    <recommendedName>
        <fullName evidence="8">FMN-binding domain-containing protein</fullName>
    </recommendedName>
</protein>
<evidence type="ECO:0000256" key="2">
    <source>
        <dbReference type="ARBA" id="ARBA00022485"/>
    </source>
</evidence>
<feature type="domain" description="FMN-binding" evidence="8">
    <location>
        <begin position="72"/>
        <end position="150"/>
    </location>
</feature>
<accession>A0AB33J263</accession>
<name>A0AB33J263_9BACT</name>
<proteinExistence type="predicted"/>
<feature type="transmembrane region" description="Helical" evidence="7">
    <location>
        <begin position="289"/>
        <end position="307"/>
    </location>
</feature>
<keyword evidence="4" id="KW-0249">Electron transport</keyword>
<keyword evidence="6" id="KW-0411">Iron-sulfur</keyword>
<feature type="transmembrane region" description="Helical" evidence="7">
    <location>
        <begin position="319"/>
        <end position="338"/>
    </location>
</feature>
<dbReference type="InterPro" id="IPR017896">
    <property type="entry name" value="4Fe4S_Fe-S-bd"/>
</dbReference>
<evidence type="ECO:0000256" key="6">
    <source>
        <dbReference type="ARBA" id="ARBA00023014"/>
    </source>
</evidence>
<evidence type="ECO:0000256" key="5">
    <source>
        <dbReference type="ARBA" id="ARBA00023004"/>
    </source>
</evidence>
<dbReference type="GO" id="GO:0051539">
    <property type="term" value="F:4 iron, 4 sulfur cluster binding"/>
    <property type="evidence" value="ECO:0007669"/>
    <property type="project" value="UniProtKB-KW"/>
</dbReference>
<gene>
    <name evidence="9" type="ORF">GTC17254_25240</name>
</gene>
<organism evidence="9">
    <name type="scientific">Prevotella sp. GTC17254</name>
    <dbReference type="NCBI Taxonomy" id="3236794"/>
    <lineage>
        <taxon>Bacteria</taxon>
        <taxon>Pseudomonadati</taxon>
        <taxon>Bacteroidota</taxon>
        <taxon>Bacteroidia</taxon>
        <taxon>Bacteroidales</taxon>
        <taxon>Prevotellaceae</taxon>
        <taxon>Prevotella</taxon>
    </lineage>
</organism>
<evidence type="ECO:0000256" key="1">
    <source>
        <dbReference type="ARBA" id="ARBA00022448"/>
    </source>
</evidence>
<evidence type="ECO:0000313" key="9">
    <source>
        <dbReference type="EMBL" id="BFO74927.1"/>
    </source>
</evidence>
<keyword evidence="7" id="KW-0812">Transmembrane</keyword>
<dbReference type="EMBL" id="AP035786">
    <property type="protein sequence ID" value="BFO74927.1"/>
    <property type="molecule type" value="Genomic_DNA"/>
</dbReference>
<evidence type="ECO:0000256" key="7">
    <source>
        <dbReference type="SAM" id="Phobius"/>
    </source>
</evidence>
<dbReference type="GO" id="GO:0010181">
    <property type="term" value="F:FMN binding"/>
    <property type="evidence" value="ECO:0007669"/>
    <property type="project" value="InterPro"/>
</dbReference>
<feature type="transmembrane region" description="Helical" evidence="7">
    <location>
        <begin position="167"/>
        <end position="186"/>
    </location>
</feature>
<dbReference type="PANTHER" id="PTHR30176:SF3">
    <property type="entry name" value="FERREDOXIN-TYPE PROTEIN NAPH"/>
    <property type="match status" value="1"/>
</dbReference>
<keyword evidence="7" id="KW-1133">Transmembrane helix</keyword>
<dbReference type="Pfam" id="PF12801">
    <property type="entry name" value="Fer4_5"/>
    <property type="match status" value="2"/>
</dbReference>
<dbReference type="SMART" id="SM00900">
    <property type="entry name" value="FMN_bind"/>
    <property type="match status" value="1"/>
</dbReference>
<evidence type="ECO:0000256" key="3">
    <source>
        <dbReference type="ARBA" id="ARBA00022723"/>
    </source>
</evidence>
<dbReference type="GO" id="GO:0005886">
    <property type="term" value="C:plasma membrane"/>
    <property type="evidence" value="ECO:0007669"/>
    <property type="project" value="TreeGrafter"/>
</dbReference>
<reference evidence="9" key="1">
    <citation type="submission" date="2024-07" db="EMBL/GenBank/DDBJ databases">
        <title>Complete genome sequence of Prevotella sp. YM-2024 GTC17254.</title>
        <authorList>
            <person name="Hayashi M."/>
            <person name="Muto Y."/>
            <person name="Tanaka K."/>
            <person name="Niwa H."/>
        </authorList>
    </citation>
    <scope>NUCLEOTIDE SEQUENCE</scope>
    <source>
        <strain evidence="9">GTC17254</strain>
    </source>
</reference>
<keyword evidence="7" id="KW-0472">Membrane</keyword>
<keyword evidence="3" id="KW-0479">Metal-binding</keyword>
<feature type="transmembrane region" description="Helical" evidence="7">
    <location>
        <begin position="198"/>
        <end position="220"/>
    </location>
</feature>
<dbReference type="InterPro" id="IPR051684">
    <property type="entry name" value="Electron_Trans/Redox"/>
</dbReference>
<keyword evidence="1" id="KW-0813">Transport</keyword>
<evidence type="ECO:0000259" key="8">
    <source>
        <dbReference type="SMART" id="SM00900"/>
    </source>
</evidence>
<evidence type="ECO:0000256" key="4">
    <source>
        <dbReference type="ARBA" id="ARBA00022982"/>
    </source>
</evidence>